<dbReference type="GO" id="GO:0004843">
    <property type="term" value="F:cysteine-type deubiquitinase activity"/>
    <property type="evidence" value="ECO:0007669"/>
    <property type="project" value="TreeGrafter"/>
</dbReference>
<feature type="compositionally biased region" description="Basic and acidic residues" evidence="4">
    <location>
        <begin position="303"/>
        <end position="318"/>
    </location>
</feature>
<proteinExistence type="inferred from homology"/>
<feature type="region of interest" description="Disordered" evidence="4">
    <location>
        <begin position="1"/>
        <end position="133"/>
    </location>
</feature>
<accession>A0A8C3AAV6</accession>
<dbReference type="RefSeq" id="XP_034415468.1">
    <property type="nucleotide sequence ID" value="XM_034559577.1"/>
</dbReference>
<dbReference type="RefSeq" id="XP_034415471.1">
    <property type="nucleotide sequence ID" value="XM_034559580.1"/>
</dbReference>
<dbReference type="PRINTS" id="PR02055">
    <property type="entry name" value="PROTEINF105"/>
</dbReference>
<dbReference type="InterPro" id="IPR023236">
    <property type="entry name" value="OTULINL"/>
</dbReference>
<evidence type="ECO:0000256" key="4">
    <source>
        <dbReference type="SAM" id="MobiDB-lite"/>
    </source>
</evidence>
<dbReference type="PANTHER" id="PTHR33662">
    <property type="entry name" value="OTU DEUBIQUITINASE WITH LINEAR LINKAGE-SPECIFICITY A-RELATED"/>
    <property type="match status" value="1"/>
</dbReference>
<dbReference type="AlphaFoldDB" id="A0A8C3AAV6"/>
<dbReference type="PRINTS" id="PR02056">
    <property type="entry name" value="PROTEINF105A"/>
</dbReference>
<dbReference type="Proteomes" id="UP000694565">
    <property type="component" value="Unplaced"/>
</dbReference>
<feature type="compositionally biased region" description="Basic and acidic residues" evidence="4">
    <location>
        <begin position="327"/>
        <end position="336"/>
    </location>
</feature>
<dbReference type="GeneID" id="117749282"/>
<dbReference type="Pfam" id="PF16218">
    <property type="entry name" value="Peptidase_C101"/>
    <property type="match status" value="1"/>
</dbReference>
<dbReference type="GO" id="GO:1990108">
    <property type="term" value="P:protein linear deubiquitination"/>
    <property type="evidence" value="ECO:0007669"/>
    <property type="project" value="TreeGrafter"/>
</dbReference>
<reference evidence="5" key="2">
    <citation type="submission" date="2025-09" db="UniProtKB">
        <authorList>
            <consortium name="Ensembl"/>
        </authorList>
    </citation>
    <scope>IDENTIFICATION</scope>
</reference>
<feature type="compositionally biased region" description="Basic and acidic residues" evidence="4">
    <location>
        <begin position="368"/>
        <end position="379"/>
    </location>
</feature>
<evidence type="ECO:0000313" key="6">
    <source>
        <dbReference type="Proteomes" id="UP000694565"/>
    </source>
</evidence>
<evidence type="ECO:0000256" key="3">
    <source>
        <dbReference type="ARBA" id="ARBA00022490"/>
    </source>
</evidence>
<name>A0A8C3AAV6_CYCLU</name>
<feature type="compositionally biased region" description="Basic and acidic residues" evidence="4">
    <location>
        <begin position="48"/>
        <end position="71"/>
    </location>
</feature>
<dbReference type="RefSeq" id="XP_034415470.1">
    <property type="nucleotide sequence ID" value="XM_034559579.1"/>
</dbReference>
<feature type="compositionally biased region" description="Basic and acidic residues" evidence="4">
    <location>
        <begin position="102"/>
        <end position="121"/>
    </location>
</feature>
<feature type="compositionally biased region" description="Basic and acidic residues" evidence="4">
    <location>
        <begin position="178"/>
        <end position="198"/>
    </location>
</feature>
<dbReference type="Ensembl" id="ENSCLMT00005040078.1">
    <property type="protein sequence ID" value="ENSCLMP00005038604.1"/>
    <property type="gene ID" value="ENSCLMG00005018278.1"/>
</dbReference>
<feature type="compositionally biased region" description="Basic and acidic residues" evidence="4">
    <location>
        <begin position="393"/>
        <end position="409"/>
    </location>
</feature>
<evidence type="ECO:0000256" key="1">
    <source>
        <dbReference type="ARBA" id="ARBA00004496"/>
    </source>
</evidence>
<dbReference type="KEGG" id="clum:117749282"/>
<evidence type="ECO:0000256" key="2">
    <source>
        <dbReference type="ARBA" id="ARBA00010267"/>
    </source>
</evidence>
<dbReference type="GeneTree" id="ENSGT00390000009802"/>
<dbReference type="RefSeq" id="XP_034415466.1">
    <property type="nucleotide sequence ID" value="XM_034559575.1"/>
</dbReference>
<feature type="compositionally biased region" description="Acidic residues" evidence="4">
    <location>
        <begin position="380"/>
        <end position="392"/>
    </location>
</feature>
<organism evidence="5 6">
    <name type="scientific">Cyclopterus lumpus</name>
    <name type="common">Lumpsucker</name>
    <dbReference type="NCBI Taxonomy" id="8103"/>
    <lineage>
        <taxon>Eukaryota</taxon>
        <taxon>Metazoa</taxon>
        <taxon>Chordata</taxon>
        <taxon>Craniata</taxon>
        <taxon>Vertebrata</taxon>
        <taxon>Euteleostomi</taxon>
        <taxon>Actinopterygii</taxon>
        <taxon>Neopterygii</taxon>
        <taxon>Teleostei</taxon>
        <taxon>Neoteleostei</taxon>
        <taxon>Acanthomorphata</taxon>
        <taxon>Eupercaria</taxon>
        <taxon>Perciformes</taxon>
        <taxon>Cottioidei</taxon>
        <taxon>Cottales</taxon>
        <taxon>Cyclopteridae</taxon>
        <taxon>Cyclopterus</taxon>
    </lineage>
</organism>
<feature type="compositionally biased region" description="Polar residues" evidence="4">
    <location>
        <begin position="152"/>
        <end position="162"/>
    </location>
</feature>
<dbReference type="RefSeq" id="XP_034415469.1">
    <property type="nucleotide sequence ID" value="XM_034559578.1"/>
</dbReference>
<dbReference type="OrthoDB" id="5962728at2759"/>
<dbReference type="RefSeq" id="XP_034415465.1">
    <property type="nucleotide sequence ID" value="XM_034559574.1"/>
</dbReference>
<feature type="compositionally biased region" description="Basic and acidic residues" evidence="4">
    <location>
        <begin position="15"/>
        <end position="27"/>
    </location>
</feature>
<keyword evidence="3" id="KW-0963">Cytoplasm</keyword>
<dbReference type="PANTHER" id="PTHR33662:SF3">
    <property type="entry name" value="FIBROUS SHEATH CABYR-BINDING PROTEIN-LIKE-RELATED"/>
    <property type="match status" value="1"/>
</dbReference>
<gene>
    <name evidence="5" type="primary">LOC117749282</name>
</gene>
<feature type="compositionally biased region" description="Polar residues" evidence="4">
    <location>
        <begin position="224"/>
        <end position="239"/>
    </location>
</feature>
<feature type="compositionally biased region" description="Polar residues" evidence="4">
    <location>
        <begin position="76"/>
        <end position="100"/>
    </location>
</feature>
<comment type="subcellular location">
    <subcellularLocation>
        <location evidence="1">Cytoplasm</location>
    </subcellularLocation>
</comment>
<feature type="region of interest" description="Disordered" evidence="4">
    <location>
        <begin position="147"/>
        <end position="441"/>
    </location>
</feature>
<keyword evidence="6" id="KW-1185">Reference proteome</keyword>
<dbReference type="InterPro" id="IPR023235">
    <property type="entry name" value="FAM105"/>
</dbReference>
<reference evidence="5" key="1">
    <citation type="submission" date="2025-08" db="UniProtKB">
        <authorList>
            <consortium name="Ensembl"/>
        </authorList>
    </citation>
    <scope>IDENTIFICATION</scope>
</reference>
<sequence>MGNACCTNERPCGSVEEKSDLLKDDSKVMGPSGETGVVGTCGPVGQDGIRKMPNEADTKVEEAVQVKRSPEAAETEPNNTQENGSLQKEVPQTATPSPSKVSELKENPVGVRDDDVKDRPAHSGPAELMQCTLNSLQKEHATVDWEVFTAATAATEQENPVSEQDETPESSSPTAEAARPEKLAETNTETEHITLDNTHDDDEEEEEAGSKVTMENTVAEPSGEFSQNNEVMSVPNPQLTAAAAETTSVSVSPENDEESPACAVTEDSENGSPSVCKEGGLEVMKSHEVCEAPPGSEPTGLDHSGEERDPANCVREPEPTAPSDASESSKSDREAEPDVECATMSSKEVTSLEDIKQEIEEELMVEGQVKEEDVPKVEEEIKEEAAEEEADTETGKDAEIQEVTGKEEQPAVSVSPDVNAAEASARKEEDSSGDGMGNSEEDLYRGAEELSASQHNKPETTVVKVEDRCSLGPLVEILSYSEREWKGNTAKSALIRKGYKEMSQRFGSVRRVRGDNYCALRATLFQVLSHSAQLPAWLQEQDVNLLLKQLEAQEGLISQWTFPGDRLQGDGTGDATLQLKGYMELLRNQWQAAVDCSSAAERQQLCERVFRGGEEELGLLEALKLLMLGRAVELHGRMTGGGDVPLFCWLLFARDSSDGPRSFLSNHLSHVGLGAGLEQVEMFLLGYALQCTIQVYRLYKADTEEFVTYYPDDHKDDWPSVCLVTEDDRHYNVPVVEAAGERQEPLGSS</sequence>
<protein>
    <submittedName>
        <fullName evidence="5">OTU deubiquitinase with linear linkage specificity a</fullName>
    </submittedName>
</protein>
<dbReference type="GO" id="GO:0005737">
    <property type="term" value="C:cytoplasm"/>
    <property type="evidence" value="ECO:0007669"/>
    <property type="project" value="UniProtKB-SubCell"/>
</dbReference>
<dbReference type="RefSeq" id="XP_034415464.1">
    <property type="nucleotide sequence ID" value="XM_034559573.1"/>
</dbReference>
<evidence type="ECO:0000313" key="5">
    <source>
        <dbReference type="Ensembl" id="ENSCLMP00005038604.1"/>
    </source>
</evidence>
<feature type="compositionally biased region" description="Low complexity" evidence="4">
    <location>
        <begin position="240"/>
        <end position="252"/>
    </location>
</feature>
<comment type="similarity">
    <text evidence="2">Belongs to the peptidase C65 family. Otulin subfamily.</text>
</comment>